<name>A0A8J4FPG9_9CHLO</name>
<evidence type="ECO:0000313" key="3">
    <source>
        <dbReference type="Proteomes" id="UP000747110"/>
    </source>
</evidence>
<dbReference type="Proteomes" id="UP000747110">
    <property type="component" value="Unassembled WGS sequence"/>
</dbReference>
<accession>A0A8J4FPG9</accession>
<organism evidence="2 3">
    <name type="scientific">Volvox reticuliferus</name>
    <dbReference type="NCBI Taxonomy" id="1737510"/>
    <lineage>
        <taxon>Eukaryota</taxon>
        <taxon>Viridiplantae</taxon>
        <taxon>Chlorophyta</taxon>
        <taxon>core chlorophytes</taxon>
        <taxon>Chlorophyceae</taxon>
        <taxon>CS clade</taxon>
        <taxon>Chlamydomonadales</taxon>
        <taxon>Volvocaceae</taxon>
        <taxon>Volvox</taxon>
    </lineage>
</organism>
<proteinExistence type="predicted"/>
<feature type="non-terminal residue" evidence="2">
    <location>
        <position position="1"/>
    </location>
</feature>
<dbReference type="AlphaFoldDB" id="A0A8J4FPG9"/>
<sequence>RRTNSAGASAAAPAATASVVSGGTPGGGTNVSSGAGGDVSGLPLEQQVVHYARAGAAAAAGDDAVKAAMAFHLLNGCFSRATGGFEGFTALAAAAASAAPGLVAALVEAVSEGAPQSLMAYNTLSYLALSAEVVPQLLSSGLVAVLVGQARAAATSPLEQQLLVSGLALLVTMTRVNAEARGRLAGMRGVAAALAAALRHPAAAVRSPALQLVQELILTRKGLDQVLSCGPLLAELDRLSEERESEPHSGAGGQQQVPGGAGPTSGAEKQVPGGAGPTSGAEKQVAAAAAAGPRGGAPQPPPPQQQKQKQKQSQQARSVRATIRALAIVMK</sequence>
<dbReference type="OrthoDB" id="551391at2759"/>
<evidence type="ECO:0000256" key="1">
    <source>
        <dbReference type="SAM" id="MobiDB-lite"/>
    </source>
</evidence>
<reference evidence="2" key="1">
    <citation type="journal article" date="2021" name="Proc. Natl. Acad. Sci. U.S.A.">
        <title>Three genomes in the algal genus Volvox reveal the fate of a haploid sex-determining region after a transition to homothallism.</title>
        <authorList>
            <person name="Yamamoto K."/>
            <person name="Hamaji T."/>
            <person name="Kawai-Toyooka H."/>
            <person name="Matsuzaki R."/>
            <person name="Takahashi F."/>
            <person name="Nishimura Y."/>
            <person name="Kawachi M."/>
            <person name="Noguchi H."/>
            <person name="Minakuchi Y."/>
            <person name="Umen J.G."/>
            <person name="Toyoda A."/>
            <person name="Nozaki H."/>
        </authorList>
    </citation>
    <scope>NUCLEOTIDE SEQUENCE</scope>
    <source>
        <strain evidence="2">NIES-3786</strain>
    </source>
</reference>
<protein>
    <submittedName>
        <fullName evidence="2">Uncharacterized protein</fullName>
    </submittedName>
</protein>
<gene>
    <name evidence="2" type="ORF">Vretifemale_13188</name>
</gene>
<feature type="compositionally biased region" description="Low complexity" evidence="1">
    <location>
        <begin position="305"/>
        <end position="320"/>
    </location>
</feature>
<evidence type="ECO:0000313" key="2">
    <source>
        <dbReference type="EMBL" id="GIL84802.1"/>
    </source>
</evidence>
<comment type="caution">
    <text evidence="2">The sequence shown here is derived from an EMBL/GenBank/DDBJ whole genome shotgun (WGS) entry which is preliminary data.</text>
</comment>
<keyword evidence="3" id="KW-1185">Reference proteome</keyword>
<feature type="region of interest" description="Disordered" evidence="1">
    <location>
        <begin position="239"/>
        <end position="320"/>
    </location>
</feature>
<dbReference type="EMBL" id="BNCP01000030">
    <property type="protein sequence ID" value="GIL84802.1"/>
    <property type="molecule type" value="Genomic_DNA"/>
</dbReference>